<evidence type="ECO:0000256" key="7">
    <source>
        <dbReference type="RuleBase" id="RU004326"/>
    </source>
</evidence>
<dbReference type="RefSeq" id="WP_033508379.1">
    <property type="nucleotide sequence ID" value="NZ_JDTM01000002.1"/>
</dbReference>
<organism evidence="12 13">
    <name type="scientific">Bifidobacterium pullorum subsp. saeculare DSM 6531 = LMG 14934</name>
    <dbReference type="NCBI Taxonomy" id="1437611"/>
    <lineage>
        <taxon>Bacteria</taxon>
        <taxon>Bacillati</taxon>
        <taxon>Actinomycetota</taxon>
        <taxon>Actinomycetes</taxon>
        <taxon>Bifidobacteriales</taxon>
        <taxon>Bifidobacteriaceae</taxon>
        <taxon>Bifidobacterium</taxon>
    </lineage>
</organism>
<dbReference type="Pfam" id="PF02880">
    <property type="entry name" value="PGM_PMM_III"/>
    <property type="match status" value="1"/>
</dbReference>
<dbReference type="InterPro" id="IPR016066">
    <property type="entry name" value="A-D-PHexomutase_CS"/>
</dbReference>
<evidence type="ECO:0000313" key="13">
    <source>
        <dbReference type="Proteomes" id="UP000029040"/>
    </source>
</evidence>
<sequence>MVANNAGMPATPADLINVDEVIGKYYDLVPDPSVAEQRVSFGTSGHRGSSLKTSFNEAHIVAITQAIAEYRKTQGVTGPLYIGRDTHALSEPAWKTAIEVLVANGVRVRIDSRDDFTPTPVVSQAILTHNRAADGTQRFSGEDLADGIVVTPSHNPPTDGGFKYDPPTGGPAPAEATNAIAARANELLGDYRNVKRVPFEQAVKSDLVERFDYRDHYVSDLGNVIDFDVIRSSGVRLGIDPLGGASVNYWPLMNEKYGLTIDVVRPEVDPTWSFMTIDHDGKIRMDPSSTYAMKGLVDELNAGAWEKYDLVGGTDPDADRHGIVCPNWGVMNPNHYIAVCVEYLFGGNRPGWPEGAGIGKTLVSSSLIDRVAASIGAKLVEVPVGFKWFVDPLFKGEVAFGGEESSGMSFLRMDGRVWTTDKDGLIPDLLAAEITAKTGKNPAQLHQEQVERFGESWYKRVDTPTTLEQKAKFAALSGEDVTATQLAGEDIEAKLTEAPGNGAKIGGLKVVTKDNWFAARPSGTENIYKVYAESFVSPEALDKVLEEATEVVDKALGE</sequence>
<dbReference type="GO" id="GO:0004614">
    <property type="term" value="F:phosphoglucomutase activity"/>
    <property type="evidence" value="ECO:0007669"/>
    <property type="project" value="UniProtKB-EC"/>
</dbReference>
<dbReference type="InterPro" id="IPR016055">
    <property type="entry name" value="A-D-PHexomutase_a/b/a-I/II/III"/>
</dbReference>
<dbReference type="SUPFAM" id="SSF53738">
    <property type="entry name" value="Phosphoglucomutase, first 3 domains"/>
    <property type="match status" value="3"/>
</dbReference>
<feature type="domain" description="Alpha-D-phosphohexomutase alpha/beta/alpha" evidence="9">
    <location>
        <begin position="39"/>
        <end position="186"/>
    </location>
</feature>
<dbReference type="InterPro" id="IPR005846">
    <property type="entry name" value="A-D-PHexomutase_a/b/a-III"/>
</dbReference>
<dbReference type="PROSITE" id="PS00710">
    <property type="entry name" value="PGM_PMM"/>
    <property type="match status" value="1"/>
</dbReference>
<dbReference type="Pfam" id="PF02878">
    <property type="entry name" value="PGM_PMM_I"/>
    <property type="match status" value="1"/>
</dbReference>
<dbReference type="GO" id="GO:0008973">
    <property type="term" value="F:phosphopentomutase activity"/>
    <property type="evidence" value="ECO:0007669"/>
    <property type="project" value="TreeGrafter"/>
</dbReference>
<dbReference type="GO" id="GO:0005975">
    <property type="term" value="P:carbohydrate metabolic process"/>
    <property type="evidence" value="ECO:0007669"/>
    <property type="project" value="InterPro"/>
</dbReference>
<proteinExistence type="inferred from homology"/>
<dbReference type="GO" id="GO:0000287">
    <property type="term" value="F:magnesium ion binding"/>
    <property type="evidence" value="ECO:0007669"/>
    <property type="project" value="InterPro"/>
</dbReference>
<evidence type="ECO:0000256" key="3">
    <source>
        <dbReference type="ARBA" id="ARBA00022553"/>
    </source>
</evidence>
<comment type="similarity">
    <text evidence="2 7">Belongs to the phosphohexose mutase family.</text>
</comment>
<evidence type="ECO:0000256" key="1">
    <source>
        <dbReference type="ARBA" id="ARBA00001946"/>
    </source>
</evidence>
<evidence type="ECO:0000259" key="11">
    <source>
        <dbReference type="Pfam" id="PF02880"/>
    </source>
</evidence>
<dbReference type="Pfam" id="PF02879">
    <property type="entry name" value="PGM_PMM_II"/>
    <property type="match status" value="1"/>
</dbReference>
<evidence type="ECO:0000256" key="2">
    <source>
        <dbReference type="ARBA" id="ARBA00010231"/>
    </source>
</evidence>
<dbReference type="InterPro" id="IPR005843">
    <property type="entry name" value="A-D-PHexomutase_C"/>
</dbReference>
<dbReference type="InterPro" id="IPR005852">
    <property type="entry name" value="PGM_a-D-Glc-sp"/>
</dbReference>
<feature type="domain" description="Alpha-D-phosphohexomutase alpha/beta/alpha" evidence="10">
    <location>
        <begin position="216"/>
        <end position="325"/>
    </location>
</feature>
<dbReference type="CDD" id="cd05801">
    <property type="entry name" value="PGM_like3"/>
    <property type="match status" value="1"/>
</dbReference>
<protein>
    <submittedName>
        <fullName evidence="12">Phosphoglucomutase</fullName>
        <ecNumber evidence="12">5.4.2.2</ecNumber>
    </submittedName>
</protein>
<name>A0A087CZY9_9BIFI</name>
<dbReference type="Gene3D" id="3.30.310.50">
    <property type="entry name" value="Alpha-D-phosphohexomutase, C-terminal domain"/>
    <property type="match status" value="1"/>
</dbReference>
<dbReference type="PANTHER" id="PTHR45745">
    <property type="entry name" value="PHOSPHOMANNOMUTASE 45A"/>
    <property type="match status" value="1"/>
</dbReference>
<dbReference type="InterPro" id="IPR036900">
    <property type="entry name" value="A-D-PHexomutase_C_sf"/>
</dbReference>
<dbReference type="AlphaFoldDB" id="A0A087CZY9"/>
<keyword evidence="5 7" id="KW-0460">Magnesium</keyword>
<dbReference type="Gene3D" id="3.40.120.10">
    <property type="entry name" value="Alpha-D-Glucose-1,6-Bisphosphate, subunit A, domain 3"/>
    <property type="match status" value="3"/>
</dbReference>
<accession>A0A087CZY9</accession>
<evidence type="ECO:0000313" key="12">
    <source>
        <dbReference type="EMBL" id="KFI88839.1"/>
    </source>
</evidence>
<keyword evidence="3" id="KW-0597">Phosphoprotein</keyword>
<dbReference type="NCBIfam" id="TIGR01132">
    <property type="entry name" value="pgm"/>
    <property type="match status" value="1"/>
</dbReference>
<feature type="domain" description="Alpha-D-phosphohexomutase alpha/beta/alpha" evidence="11">
    <location>
        <begin position="332"/>
        <end position="453"/>
    </location>
</feature>
<dbReference type="InterPro" id="IPR005844">
    <property type="entry name" value="A-D-PHexomutase_a/b/a-I"/>
</dbReference>
<evidence type="ECO:0000259" key="10">
    <source>
        <dbReference type="Pfam" id="PF02879"/>
    </source>
</evidence>
<dbReference type="GO" id="GO:0006166">
    <property type="term" value="P:purine ribonucleoside salvage"/>
    <property type="evidence" value="ECO:0007669"/>
    <property type="project" value="TreeGrafter"/>
</dbReference>
<keyword evidence="6 12" id="KW-0413">Isomerase</keyword>
<reference evidence="12 13" key="1">
    <citation type="submission" date="2014-03" db="EMBL/GenBank/DDBJ databases">
        <title>Genomics of Bifidobacteria.</title>
        <authorList>
            <person name="Ventura M."/>
            <person name="Milani C."/>
            <person name="Lugli G.A."/>
        </authorList>
    </citation>
    <scope>NUCLEOTIDE SEQUENCE [LARGE SCALE GENOMIC DNA]</scope>
    <source>
        <strain evidence="12 13">LMG 14934</strain>
    </source>
</reference>
<comment type="caution">
    <text evidence="12">The sequence shown here is derived from an EMBL/GenBank/DDBJ whole genome shotgun (WGS) entry which is preliminary data.</text>
</comment>
<gene>
    <name evidence="12" type="ORF">BSAE_0168</name>
</gene>
<dbReference type="Proteomes" id="UP000029040">
    <property type="component" value="Unassembled WGS sequence"/>
</dbReference>
<dbReference type="PANTHER" id="PTHR45745:SF1">
    <property type="entry name" value="PHOSPHOGLUCOMUTASE 2B-RELATED"/>
    <property type="match status" value="1"/>
</dbReference>
<evidence type="ECO:0000256" key="6">
    <source>
        <dbReference type="ARBA" id="ARBA00023235"/>
    </source>
</evidence>
<feature type="domain" description="Alpha-D-phosphohexomutase C-terminal" evidence="8">
    <location>
        <begin position="495"/>
        <end position="549"/>
    </location>
</feature>
<dbReference type="SUPFAM" id="SSF55957">
    <property type="entry name" value="Phosphoglucomutase, C-terminal domain"/>
    <property type="match status" value="1"/>
</dbReference>
<evidence type="ECO:0000259" key="9">
    <source>
        <dbReference type="Pfam" id="PF02878"/>
    </source>
</evidence>
<evidence type="ECO:0000256" key="4">
    <source>
        <dbReference type="ARBA" id="ARBA00022723"/>
    </source>
</evidence>
<comment type="cofactor">
    <cofactor evidence="1">
        <name>Mg(2+)</name>
        <dbReference type="ChEBI" id="CHEBI:18420"/>
    </cofactor>
</comment>
<dbReference type="EMBL" id="JGZM01000002">
    <property type="protein sequence ID" value="KFI88839.1"/>
    <property type="molecule type" value="Genomic_DNA"/>
</dbReference>
<dbReference type="Pfam" id="PF00408">
    <property type="entry name" value="PGM_PMM_IV"/>
    <property type="match status" value="1"/>
</dbReference>
<evidence type="ECO:0000259" key="8">
    <source>
        <dbReference type="Pfam" id="PF00408"/>
    </source>
</evidence>
<dbReference type="InterPro" id="IPR005845">
    <property type="entry name" value="A-D-PHexomutase_a/b/a-II"/>
</dbReference>
<evidence type="ECO:0000256" key="5">
    <source>
        <dbReference type="ARBA" id="ARBA00022842"/>
    </source>
</evidence>
<keyword evidence="4 7" id="KW-0479">Metal-binding</keyword>
<dbReference type="EC" id="5.4.2.2" evidence="12"/>